<evidence type="ECO:0000256" key="7">
    <source>
        <dbReference type="ARBA" id="ARBA00023004"/>
    </source>
</evidence>
<dbReference type="AlphaFoldDB" id="A8ZXK7"/>
<evidence type="ECO:0000256" key="6">
    <source>
        <dbReference type="ARBA" id="ARBA00023002"/>
    </source>
</evidence>
<dbReference type="PANTHER" id="PTHR43498:SF1">
    <property type="entry name" value="COB--COM HETERODISULFIDE REDUCTASE IRON-SULFUR SUBUNIT A"/>
    <property type="match status" value="1"/>
</dbReference>
<name>A8ZXK7_DESOH</name>
<dbReference type="Pfam" id="PF00037">
    <property type="entry name" value="Fer4"/>
    <property type="match status" value="1"/>
</dbReference>
<dbReference type="EMBL" id="CP000859">
    <property type="protein sequence ID" value="ABW66965.1"/>
    <property type="molecule type" value="Genomic_DNA"/>
</dbReference>
<keyword evidence="5" id="KW-0285">Flavoprotein</keyword>
<dbReference type="Gene3D" id="3.50.50.60">
    <property type="entry name" value="FAD/NAD(P)-binding domain"/>
    <property type="match status" value="1"/>
</dbReference>
<feature type="domain" description="4Fe-4S ferredoxin-type" evidence="9">
    <location>
        <begin position="960"/>
        <end position="989"/>
    </location>
</feature>
<keyword evidence="6" id="KW-0560">Oxidoreductase</keyword>
<dbReference type="HOGENOM" id="CLU_004231_2_0_7"/>
<dbReference type="STRING" id="96561.Dole_1159"/>
<keyword evidence="4" id="KW-0479">Metal-binding</keyword>
<evidence type="ECO:0000256" key="1">
    <source>
        <dbReference type="ARBA" id="ARBA00001974"/>
    </source>
</evidence>
<keyword evidence="3" id="KW-0004">4Fe-4S</keyword>
<dbReference type="GO" id="GO:0046872">
    <property type="term" value="F:metal ion binding"/>
    <property type="evidence" value="ECO:0007669"/>
    <property type="project" value="UniProtKB-KW"/>
</dbReference>
<dbReference type="SUPFAM" id="SSF54862">
    <property type="entry name" value="4Fe-4S ferredoxins"/>
    <property type="match status" value="1"/>
</dbReference>
<dbReference type="InterPro" id="IPR036188">
    <property type="entry name" value="FAD/NAD-bd_sf"/>
</dbReference>
<dbReference type="InterPro" id="IPR023753">
    <property type="entry name" value="FAD/NAD-binding_dom"/>
</dbReference>
<dbReference type="GO" id="GO:0016491">
    <property type="term" value="F:oxidoreductase activity"/>
    <property type="evidence" value="ECO:0007669"/>
    <property type="project" value="UniProtKB-KW"/>
</dbReference>
<dbReference type="Proteomes" id="UP000008561">
    <property type="component" value="Chromosome"/>
</dbReference>
<evidence type="ECO:0000256" key="3">
    <source>
        <dbReference type="ARBA" id="ARBA00022485"/>
    </source>
</evidence>
<dbReference type="Pfam" id="PF12831">
    <property type="entry name" value="FAD_oxidored"/>
    <property type="match status" value="1"/>
</dbReference>
<dbReference type="PANTHER" id="PTHR43498">
    <property type="entry name" value="FERREDOXIN:COB-COM HETERODISULFIDE REDUCTASE SUBUNIT A"/>
    <property type="match status" value="1"/>
</dbReference>
<dbReference type="KEGG" id="dol:Dole_1159"/>
<keyword evidence="11" id="KW-1185">Reference proteome</keyword>
<dbReference type="PROSITE" id="PS00198">
    <property type="entry name" value="4FE4S_FER_1"/>
    <property type="match status" value="2"/>
</dbReference>
<feature type="domain" description="4Fe-4S ferredoxin-type" evidence="9">
    <location>
        <begin position="930"/>
        <end position="959"/>
    </location>
</feature>
<reference evidence="10 11" key="1">
    <citation type="submission" date="2007-10" db="EMBL/GenBank/DDBJ databases">
        <title>Complete sequence of Desulfococcus oleovorans Hxd3.</title>
        <authorList>
            <consortium name="US DOE Joint Genome Institute"/>
            <person name="Copeland A."/>
            <person name="Lucas S."/>
            <person name="Lapidus A."/>
            <person name="Barry K."/>
            <person name="Glavina del Rio T."/>
            <person name="Dalin E."/>
            <person name="Tice H."/>
            <person name="Pitluck S."/>
            <person name="Kiss H."/>
            <person name="Brettin T."/>
            <person name="Bruce D."/>
            <person name="Detter J.C."/>
            <person name="Han C."/>
            <person name="Schmutz J."/>
            <person name="Larimer F."/>
            <person name="Land M."/>
            <person name="Hauser L."/>
            <person name="Kyrpides N."/>
            <person name="Kim E."/>
            <person name="Wawrik B."/>
            <person name="Richardson P."/>
        </authorList>
    </citation>
    <scope>NUCLEOTIDE SEQUENCE [LARGE SCALE GENOMIC DNA]</scope>
    <source>
        <strain evidence="11">DSM 6200 / JCM 39069 / Hxd3</strain>
    </source>
</reference>
<protein>
    <submittedName>
        <fullName evidence="10">4Fe-4S ferredoxin iron-sulfur binding domain protein</fullName>
    </submittedName>
</protein>
<dbReference type="GO" id="GO:0051539">
    <property type="term" value="F:4 iron, 4 sulfur cluster binding"/>
    <property type="evidence" value="ECO:0007669"/>
    <property type="project" value="UniProtKB-KW"/>
</dbReference>
<organism evidence="10 11">
    <name type="scientific">Desulfosudis oleivorans (strain DSM 6200 / JCM 39069 / Hxd3)</name>
    <name type="common">Desulfococcus oleovorans</name>
    <dbReference type="NCBI Taxonomy" id="96561"/>
    <lineage>
        <taxon>Bacteria</taxon>
        <taxon>Pseudomonadati</taxon>
        <taxon>Thermodesulfobacteriota</taxon>
        <taxon>Desulfobacteria</taxon>
        <taxon>Desulfobacterales</taxon>
        <taxon>Desulfosudaceae</taxon>
        <taxon>Desulfosudis</taxon>
    </lineage>
</organism>
<evidence type="ECO:0000256" key="4">
    <source>
        <dbReference type="ARBA" id="ARBA00022723"/>
    </source>
</evidence>
<dbReference type="PROSITE" id="PS51379">
    <property type="entry name" value="4FE4S_FER_2"/>
    <property type="match status" value="4"/>
</dbReference>
<dbReference type="RefSeq" id="WP_012174583.1">
    <property type="nucleotide sequence ID" value="NC_009943.1"/>
</dbReference>
<keyword evidence="8" id="KW-0411">Iron-sulfur</keyword>
<keyword evidence="5" id="KW-0274">FAD</keyword>
<dbReference type="Pfam" id="PF13237">
    <property type="entry name" value="Fer4_10"/>
    <property type="match status" value="1"/>
</dbReference>
<evidence type="ECO:0000256" key="2">
    <source>
        <dbReference type="ARBA" id="ARBA00006561"/>
    </source>
</evidence>
<accession>A8ZXK7</accession>
<evidence type="ECO:0000256" key="8">
    <source>
        <dbReference type="ARBA" id="ARBA00023014"/>
    </source>
</evidence>
<evidence type="ECO:0000313" key="11">
    <source>
        <dbReference type="Proteomes" id="UP000008561"/>
    </source>
</evidence>
<feature type="domain" description="4Fe-4S ferredoxin-type" evidence="9">
    <location>
        <begin position="149"/>
        <end position="183"/>
    </location>
</feature>
<dbReference type="Gene3D" id="3.40.50.720">
    <property type="entry name" value="NAD(P)-binding Rossmann-like Domain"/>
    <property type="match status" value="1"/>
</dbReference>
<sequence>MSQNSKPSGSVMIVGGGIGGMQAALDLADSGFKVHMVQKDSSLGGTMVMLDKTFPTGDCSMCMISPKMVEIGRHPNIEIHTLAEVTAIDGEPGRFTATVKLLPRYVDPDKCTGCGICEKKCPKLVTSEFEQGLTKRKAIYSLLAQAVPNTRVIDYDNCLYFQRGRCKACEKFCTAGAINFEDTGKEISLTVGAVILSPGLARHSAARHPELGFGRWPNVVSSVQFERILSASGPFSGQILRPGDKKHPHKIAWIQCVGSRDTNHGNPWCSSVCCMYATKQAVIAREHDASVQPTIFYMEMRAFGKDFDKYVDRAKNQYGVRYHRAMVSAVHEDADTGNLVLRYAEMDGTITEETFDMVVLSIGLEPHADALEFAKTFNIESNRHGFAATTPFAPVDTTRPGVFVTGTFQGPKDIPETVIQGSAVAGKAMALLGEARGTEITEKALPPETDTTGAEARIGVLVCHCGINISQTVDIPAVVETAKTLPNVVFADDLMYACSQDSQEAIKALVQEHNLNRVVVASCTPRTHQPLFQETIRDAGLNKYLFELADIREQCSWCHMGQNEPATKKAIDIVKMTVAKVKLFEAIHTDSVPVTPAAMIIGGGIAGMTAALALGDQGYEVHIVEKTSALGGLVKNVYRTLDGRDVQSFLTDCIQKVEQHPKVTVHTGTDIKKTDGFVGNFVTTLSDGAAISHGAIIVATGGVEYAPVEYEYGNSSSIVTQRELEKRLETETFSPTAAFAMIQCVGSREEPFNYCSRICCQDAIKNAIAIKKKYPKAGVTIFYRDIRTYGLREDYYQEARSLGVLFVRFEPENKPEVRVDGDRVTVTAFDFLANRPVTVKADVLALSTGLRPHPSTEEVGRRYKLTCNPDGYFLEAHVKLRPVDFPSEGLFVAGLAHAPKNLDETVSQALAASGRAGVLLSHDRLSVSGIISKHNRDICMSCLACFRVCPFDSPFIDEEGHISHNEVKCMGCGICAGVCPAKAFQVNNFRDDQIIAMIDAIS</sequence>
<dbReference type="SUPFAM" id="SSF51905">
    <property type="entry name" value="FAD/NAD(P)-binding domain"/>
    <property type="match status" value="2"/>
</dbReference>
<dbReference type="Pfam" id="PF07992">
    <property type="entry name" value="Pyr_redox_2"/>
    <property type="match status" value="1"/>
</dbReference>
<feature type="domain" description="4Fe-4S ferredoxin-type" evidence="9">
    <location>
        <begin position="102"/>
        <end position="132"/>
    </location>
</feature>
<dbReference type="OrthoDB" id="9766627at2"/>
<dbReference type="InterPro" id="IPR017900">
    <property type="entry name" value="4Fe4S_Fe_S_CS"/>
</dbReference>
<dbReference type="eggNOG" id="COG1148">
    <property type="taxonomic scope" value="Bacteria"/>
</dbReference>
<dbReference type="Gene3D" id="3.30.70.20">
    <property type="match status" value="2"/>
</dbReference>
<gene>
    <name evidence="10" type="ordered locus">Dole_1159</name>
</gene>
<dbReference type="InterPro" id="IPR039650">
    <property type="entry name" value="HdrA-like"/>
</dbReference>
<dbReference type="PRINTS" id="PR00368">
    <property type="entry name" value="FADPNR"/>
</dbReference>
<evidence type="ECO:0000256" key="5">
    <source>
        <dbReference type="ARBA" id="ARBA00022827"/>
    </source>
</evidence>
<comment type="cofactor">
    <cofactor evidence="1">
        <name>FAD</name>
        <dbReference type="ChEBI" id="CHEBI:57692"/>
    </cofactor>
</comment>
<comment type="similarity">
    <text evidence="2">Belongs to the HdrA family.</text>
</comment>
<dbReference type="InterPro" id="IPR017896">
    <property type="entry name" value="4Fe4S_Fe-S-bd"/>
</dbReference>
<proteinExistence type="inferred from homology"/>
<evidence type="ECO:0000313" key="10">
    <source>
        <dbReference type="EMBL" id="ABW66965.1"/>
    </source>
</evidence>
<evidence type="ECO:0000259" key="9">
    <source>
        <dbReference type="PROSITE" id="PS51379"/>
    </source>
</evidence>
<keyword evidence="7" id="KW-0408">Iron</keyword>